<dbReference type="Proteomes" id="UP000199064">
    <property type="component" value="Unassembled WGS sequence"/>
</dbReference>
<proteinExistence type="predicted"/>
<dbReference type="RefSeq" id="WP_007007812.1">
    <property type="nucleotide sequence ID" value="NZ_FNSL01000001.1"/>
</dbReference>
<dbReference type="GO" id="GO:0030288">
    <property type="term" value="C:outer membrane-bounded periplasmic space"/>
    <property type="evidence" value="ECO:0007669"/>
    <property type="project" value="TreeGrafter"/>
</dbReference>
<evidence type="ECO:0000313" key="3">
    <source>
        <dbReference type="EMBL" id="SEB85690.1"/>
    </source>
</evidence>
<dbReference type="Pfam" id="PF13531">
    <property type="entry name" value="SBP_bac_11"/>
    <property type="match status" value="1"/>
</dbReference>
<keyword evidence="4" id="KW-1185">Reference proteome</keyword>
<evidence type="ECO:0000313" key="4">
    <source>
        <dbReference type="Proteomes" id="UP000199064"/>
    </source>
</evidence>
<dbReference type="Gene3D" id="3.40.190.10">
    <property type="entry name" value="Periplasmic binding protein-like II"/>
    <property type="match status" value="2"/>
</dbReference>
<gene>
    <name evidence="3" type="ORF">SAMN05216452_3442</name>
</gene>
<feature type="signal peptide" evidence="2">
    <location>
        <begin position="1"/>
        <end position="21"/>
    </location>
</feature>
<dbReference type="PANTHER" id="PTHR30006:SF25">
    <property type="entry name" value="PHOSPHOGLYCERATE TRANSPORT REGULATORY PROTEIN PGTC"/>
    <property type="match status" value="1"/>
</dbReference>
<protein>
    <submittedName>
        <fullName evidence="3">Iron(III) transport system substrate-binding protein</fullName>
    </submittedName>
</protein>
<keyword evidence="1 2" id="KW-0732">Signal</keyword>
<dbReference type="PANTHER" id="PTHR30006">
    <property type="entry name" value="THIAMINE-BINDING PERIPLASMIC PROTEIN-RELATED"/>
    <property type="match status" value="1"/>
</dbReference>
<feature type="chain" id="PRO_5011558868" evidence="2">
    <location>
        <begin position="22"/>
        <end position="349"/>
    </location>
</feature>
<accession>A0A1H4MRD1</accession>
<dbReference type="AlphaFoldDB" id="A0A1H4MRD1"/>
<evidence type="ECO:0000256" key="1">
    <source>
        <dbReference type="ARBA" id="ARBA00022729"/>
    </source>
</evidence>
<sequence>MRCFVYVCAVTLLGLVSPSKAESILRVYSATDTSAVMQLIRRFEVSTPGVRVEYTEFNTSELYAEIRRGDSPADVVISSAMDLQAKLVNSGLAHAFKPTNARNVPAWAQWRDELYGFTFEPVAMVYNRAAFAQRELPRSRSELAGVIRDDPGFFNGRVGTYDIHRSGVGYLFATQDAQRGYQFSRLTESFGRARTKTFCCTLDILNGVASGELVFGYNVIGSYALSRANSDPRVGVYLLDDYTNVMTRTAFVPKTARNKAPATAFIDFLLSPAGQSTIARHSSLLPLHFSASDQEAPSPEMATEGRSALPIRLGIGLLTYLDRLKKKAFLADWEAAMQPGFNAGQQTRD</sequence>
<dbReference type="SUPFAM" id="SSF53850">
    <property type="entry name" value="Periplasmic binding protein-like II"/>
    <property type="match status" value="1"/>
</dbReference>
<evidence type="ECO:0000256" key="2">
    <source>
        <dbReference type="SAM" id="SignalP"/>
    </source>
</evidence>
<name>A0A1H4MRD1_9HYPH</name>
<organism evidence="3 4">
    <name type="scientific">Nitratireductor aquibiodomus</name>
    <dbReference type="NCBI Taxonomy" id="204799"/>
    <lineage>
        <taxon>Bacteria</taxon>
        <taxon>Pseudomonadati</taxon>
        <taxon>Pseudomonadota</taxon>
        <taxon>Alphaproteobacteria</taxon>
        <taxon>Hyphomicrobiales</taxon>
        <taxon>Phyllobacteriaceae</taxon>
        <taxon>Nitratireductor</taxon>
    </lineage>
</organism>
<dbReference type="EMBL" id="FNSL01000001">
    <property type="protein sequence ID" value="SEB85690.1"/>
    <property type="molecule type" value="Genomic_DNA"/>
</dbReference>
<reference evidence="4" key="1">
    <citation type="submission" date="2016-10" db="EMBL/GenBank/DDBJ databases">
        <authorList>
            <person name="Varghese N."/>
            <person name="Submissions S."/>
        </authorList>
    </citation>
    <scope>NUCLEOTIDE SEQUENCE [LARGE SCALE GENOMIC DNA]</scope>
    <source>
        <strain evidence="4">ES.061</strain>
    </source>
</reference>